<accession>A0ABP0IR30</accession>
<evidence type="ECO:0000259" key="8">
    <source>
        <dbReference type="Pfam" id="PF13144"/>
    </source>
</evidence>
<evidence type="ECO:0000256" key="3">
    <source>
        <dbReference type="ARBA" id="ARBA00004370"/>
    </source>
</evidence>
<proteinExistence type="predicted"/>
<dbReference type="PANTHER" id="PTHR30381">
    <property type="entry name" value="FLAGELLAR P-RING PERIPLASMIC PROTEIN FLGI"/>
    <property type="match status" value="1"/>
</dbReference>
<evidence type="ECO:0000256" key="2">
    <source>
        <dbReference type="ARBA" id="ARBA00004117"/>
    </source>
</evidence>
<keyword evidence="10" id="KW-1185">Reference proteome</keyword>
<evidence type="ECO:0000256" key="7">
    <source>
        <dbReference type="SAM" id="SignalP"/>
    </source>
</evidence>
<keyword evidence="9" id="KW-0966">Cell projection</keyword>
<dbReference type="InterPro" id="IPR000527">
    <property type="entry name" value="Flag_Lring"/>
</dbReference>
<evidence type="ECO:0000313" key="9">
    <source>
        <dbReference type="EMBL" id="CAK9003835.1"/>
    </source>
</evidence>
<reference evidence="9 10" key="1">
    <citation type="submission" date="2024-02" db="EMBL/GenBank/DDBJ databases">
        <authorList>
            <person name="Chen Y."/>
            <person name="Shah S."/>
            <person name="Dougan E. K."/>
            <person name="Thang M."/>
            <person name="Chan C."/>
        </authorList>
    </citation>
    <scope>NUCLEOTIDE SEQUENCE [LARGE SCALE GENOMIC DNA]</scope>
</reference>
<dbReference type="InterPro" id="IPR017585">
    <property type="entry name" value="SAF_FlgA"/>
</dbReference>
<dbReference type="EMBL" id="CAXAMM010004512">
    <property type="protein sequence ID" value="CAK9003835.1"/>
    <property type="molecule type" value="Genomic_DNA"/>
</dbReference>
<feature type="signal peptide" evidence="7">
    <location>
        <begin position="1"/>
        <end position="19"/>
    </location>
</feature>
<keyword evidence="9" id="KW-0282">Flagellum</keyword>
<protein>
    <submittedName>
        <fullName evidence="9">Flagellar P-ring protein (Basal body P-ring protein)</fullName>
    </submittedName>
</protein>
<feature type="domain" description="Flagella basal body P-ring formation protein FlgA SAF" evidence="8">
    <location>
        <begin position="210"/>
        <end position="287"/>
    </location>
</feature>
<keyword evidence="4 7" id="KW-0732">Signal</keyword>
<dbReference type="Proteomes" id="UP001642464">
    <property type="component" value="Unassembled WGS sequence"/>
</dbReference>
<keyword evidence="9" id="KW-0969">Cilium</keyword>
<organism evidence="9 10">
    <name type="scientific">Durusdinium trenchii</name>
    <dbReference type="NCBI Taxonomy" id="1381693"/>
    <lineage>
        <taxon>Eukaryota</taxon>
        <taxon>Sar</taxon>
        <taxon>Alveolata</taxon>
        <taxon>Dinophyceae</taxon>
        <taxon>Suessiales</taxon>
        <taxon>Symbiodiniaceae</taxon>
        <taxon>Durusdinium</taxon>
    </lineage>
</organism>
<keyword evidence="5" id="KW-0472">Membrane</keyword>
<feature type="chain" id="PRO_5046456521" evidence="7">
    <location>
        <begin position="20"/>
        <end position="1111"/>
    </location>
</feature>
<dbReference type="Pfam" id="PF13144">
    <property type="entry name" value="ChapFlgA"/>
    <property type="match status" value="1"/>
</dbReference>
<keyword evidence="6" id="KW-0975">Bacterial flagellum</keyword>
<comment type="function">
    <text evidence="1">Assembles around the rod to form the L-ring and probably protects the motor/basal body from shearing forces during rotation.</text>
</comment>
<evidence type="ECO:0000313" key="10">
    <source>
        <dbReference type="Proteomes" id="UP001642464"/>
    </source>
</evidence>
<evidence type="ECO:0000256" key="1">
    <source>
        <dbReference type="ARBA" id="ARBA00002591"/>
    </source>
</evidence>
<comment type="caution">
    <text evidence="9">The sequence shown here is derived from an EMBL/GenBank/DDBJ whole genome shotgun (WGS) entry which is preliminary data.</text>
</comment>
<evidence type="ECO:0000256" key="6">
    <source>
        <dbReference type="ARBA" id="ARBA00023143"/>
    </source>
</evidence>
<gene>
    <name evidence="9" type="ORF">SCF082_LOCUS7926</name>
</gene>
<evidence type="ECO:0000256" key="4">
    <source>
        <dbReference type="ARBA" id="ARBA00022729"/>
    </source>
</evidence>
<comment type="subcellular location">
    <subcellularLocation>
        <location evidence="2">Bacterial flagellum basal body</location>
    </subcellularLocation>
    <subcellularLocation>
        <location evidence="3">Membrane</location>
    </subcellularLocation>
</comment>
<dbReference type="PANTHER" id="PTHR30381:SF0">
    <property type="entry name" value="FLAGELLAR P-RING PROTEIN"/>
    <property type="match status" value="1"/>
</dbReference>
<dbReference type="Pfam" id="PF02107">
    <property type="entry name" value="FlgH"/>
    <property type="match status" value="1"/>
</dbReference>
<dbReference type="InterPro" id="IPR001782">
    <property type="entry name" value="Flag_FlgI"/>
</dbReference>
<dbReference type="Pfam" id="PF02119">
    <property type="entry name" value="FlgI"/>
    <property type="match status" value="1"/>
</dbReference>
<name>A0ABP0IR30_9DINO</name>
<sequence length="1111" mass="119329">MRTFYAILVVLLAATRVAGQGSSTITLQSTVLAPAGQDLTLADVASLRGEEAERLGIIRIDLGEITADPAGWRRIDAQALRPLLEESNTNWGVLALRGGPCYVRTIAISPEGDEPSGERAGVAGPTTPGTVRALAERWIAQRFNVPHRDVEVRWTSATDGLLDHATEGLTPYFDDSGLSRTMHMDIVMYDDDAGVVVRGSAKADVRIRRDVAVMTRSVRARQVITQADVRFERRWLDAGDSPAASTAVVDYEAATNLKADDVVGASDVRAAIVIQRNDRVQIRARGSARVGRRREQRGNAVRTLIVMALAAATTVSAFAQSTSQAESTPVERDPAANLYGVSLFVVKPPEPRAFKIHDIITIIVNESSTQTSEQTLETTKETEGSATLGATLSIEELLNLRLENSSVSDLELLRYAAEREFEGEGEYERTDRITDRLSATVIDVKPNGVLVLEARRFTASDEETKTVILSGNCRSEDVTEQNTIQSNQLADLRLEVKHEGDVRKEEPMRNMIISILVIMLAAPVLAQVGAMQSPQPLGRRAELDIRELVDFADATTTELFGLGLVTGLSGTGDPLDNSATAEPLMALMRSQGLPVSSPEELADARSVALVWVRATIPNTGGRRGDEFSATVTSFNGATSLAGGELTISPLRHAIPGGELLGFARGSLIIDSQEALQNARIRNGVELIRDIVPIEIGDVFELKVKQQYAGHSATSLVASTINDAYYNSDALDLPPVAKPIDDRIVQISVPAADRGALPQFLDFIMTRRVRDPDLLKLPARVIINRSTGAIVATANVDISPVGVAHQAMQLTVTQPAPVATPQAPVTSEEVWAGLASTPDGRETAKLSDLLAAFRALEMPVAQQIHILEMMDTSDDANPRAEGSARRAAEDFVALAFVEPLLAQMRESNNAAPPFAPGPAEKQFGEIMDQVLSRQIGHGGPLRMKHVLEHANRLVVAIDAIARTNEALAVLAREQRSAIAGMRTDEVGEIVAKQREIGRELADAEESRRASVNALSQSLKLPAAASLTDLARTVERYDANVGKALATAADRARRAVLECREQQRVVHAAAGGVVAHLDGLARQVLAHVNRAGVYAATGALSGSQAVRGVDLVS</sequence>
<evidence type="ECO:0000256" key="5">
    <source>
        <dbReference type="ARBA" id="ARBA00023136"/>
    </source>
</evidence>